<gene>
    <name evidence="1" type="ORF">ABIC98_001431</name>
</gene>
<dbReference type="EMBL" id="JBEPNJ010000004">
    <property type="protein sequence ID" value="MET3771794.1"/>
    <property type="molecule type" value="Genomic_DNA"/>
</dbReference>
<evidence type="ECO:0000313" key="2">
    <source>
        <dbReference type="Proteomes" id="UP001549207"/>
    </source>
</evidence>
<dbReference type="Proteomes" id="UP001549207">
    <property type="component" value="Unassembled WGS sequence"/>
</dbReference>
<keyword evidence="2" id="KW-1185">Reference proteome</keyword>
<proteinExistence type="predicted"/>
<sequence length="526" mass="60264">MEFTRRPVTPVYAGQEVALRFELRDSEPAGQFEFQIINTRGGQPIPIDGGKGGVVARNLSSGEEFERMVSIPEPGEYQVQFRAVHRVEAGKKAEAGKDNWEVLDTFTARRKEAPPIVRVALEPNARPGSEHAHLWNFIQNVTRNLRFERFAGFARHRAGRLTEFPGYGSLSYERLHELATEFVTESSLGNSFSPPDWDPEKGRDAAINGSYVSEERKDQADPFPPDFPEGQDYPLRLVPFAELIYVYWLEEGMLFQSLNRVLARFQNRRVVTGGDPLSRLAVSPLLPLRGILWGLAEAEKDRLSLRRRAAEYEYQYGLQLIGRAIPPAQMLVERRTQFLSAFHSLLHDCHHFYKEHNDKTVDADAFPLLSSLRELHLVLATGANNQYADMSVTARIETMEVQWMLAQPEMREFLGGRTMVPYDEDWMDRVDAMKQLQGWSDASITHFYDLAVHGEQLLLSVRHGRWNESDMDGDDAENWAIKWKPSIQRYVHAYRAVTGVDLSERVDTTMPSTLLQRRLARKLVRY</sequence>
<name>A0ACC6TDP6_9MICC</name>
<comment type="caution">
    <text evidence="1">The sequence shown here is derived from an EMBL/GenBank/DDBJ whole genome shotgun (WGS) entry which is preliminary data.</text>
</comment>
<accession>A0ACC6TDP6</accession>
<protein>
    <submittedName>
        <fullName evidence="1">Uncharacterized protein</fullName>
    </submittedName>
</protein>
<evidence type="ECO:0000313" key="1">
    <source>
        <dbReference type="EMBL" id="MET3771794.1"/>
    </source>
</evidence>
<organism evidence="1 2">
    <name type="scientific">Arthrobacter nitrophenolicus</name>
    <dbReference type="NCBI Taxonomy" id="683150"/>
    <lineage>
        <taxon>Bacteria</taxon>
        <taxon>Bacillati</taxon>
        <taxon>Actinomycetota</taxon>
        <taxon>Actinomycetes</taxon>
        <taxon>Micrococcales</taxon>
        <taxon>Micrococcaceae</taxon>
        <taxon>Arthrobacter</taxon>
    </lineage>
</organism>
<reference evidence="1" key="1">
    <citation type="submission" date="2024-06" db="EMBL/GenBank/DDBJ databases">
        <title>Genomic Encyclopedia of Type Strains, Phase IV (KMG-IV): sequencing the most valuable type-strain genomes for metagenomic binning, comparative biology and taxonomic classification.</title>
        <authorList>
            <person name="Goeker M."/>
        </authorList>
    </citation>
    <scope>NUCLEOTIDE SEQUENCE</scope>
    <source>
        <strain evidence="1">SJCon</strain>
    </source>
</reference>